<dbReference type="EMBL" id="ML991858">
    <property type="protein sequence ID" value="KAF2229641.1"/>
    <property type="molecule type" value="Genomic_DNA"/>
</dbReference>
<proteinExistence type="predicted"/>
<organism evidence="2 3">
    <name type="scientific">Viridothelium virens</name>
    <name type="common">Speckled blister lichen</name>
    <name type="synonym">Trypethelium virens</name>
    <dbReference type="NCBI Taxonomy" id="1048519"/>
    <lineage>
        <taxon>Eukaryota</taxon>
        <taxon>Fungi</taxon>
        <taxon>Dikarya</taxon>
        <taxon>Ascomycota</taxon>
        <taxon>Pezizomycotina</taxon>
        <taxon>Dothideomycetes</taxon>
        <taxon>Dothideomycetes incertae sedis</taxon>
        <taxon>Trypetheliales</taxon>
        <taxon>Trypetheliaceae</taxon>
        <taxon>Viridothelium</taxon>
    </lineage>
</organism>
<feature type="compositionally biased region" description="Polar residues" evidence="1">
    <location>
        <begin position="224"/>
        <end position="237"/>
    </location>
</feature>
<reference evidence="2" key="1">
    <citation type="journal article" date="2020" name="Stud. Mycol.">
        <title>101 Dothideomycetes genomes: a test case for predicting lifestyles and emergence of pathogens.</title>
        <authorList>
            <person name="Haridas S."/>
            <person name="Albert R."/>
            <person name="Binder M."/>
            <person name="Bloem J."/>
            <person name="Labutti K."/>
            <person name="Salamov A."/>
            <person name="Andreopoulos B."/>
            <person name="Baker S."/>
            <person name="Barry K."/>
            <person name="Bills G."/>
            <person name="Bluhm B."/>
            <person name="Cannon C."/>
            <person name="Castanera R."/>
            <person name="Culley D."/>
            <person name="Daum C."/>
            <person name="Ezra D."/>
            <person name="Gonzalez J."/>
            <person name="Henrissat B."/>
            <person name="Kuo A."/>
            <person name="Liang C."/>
            <person name="Lipzen A."/>
            <person name="Lutzoni F."/>
            <person name="Magnuson J."/>
            <person name="Mondo S."/>
            <person name="Nolan M."/>
            <person name="Ohm R."/>
            <person name="Pangilinan J."/>
            <person name="Park H.-J."/>
            <person name="Ramirez L."/>
            <person name="Alfaro M."/>
            <person name="Sun H."/>
            <person name="Tritt A."/>
            <person name="Yoshinaga Y."/>
            <person name="Zwiers L.-H."/>
            <person name="Turgeon B."/>
            <person name="Goodwin S."/>
            <person name="Spatafora J."/>
            <person name="Crous P."/>
            <person name="Grigoriev I."/>
        </authorList>
    </citation>
    <scope>NUCLEOTIDE SEQUENCE</scope>
    <source>
        <strain evidence="2">Tuck. ex Michener</strain>
    </source>
</reference>
<sequence length="408" mass="45145">MFNMSDPLSPQGKETHGLGLNFHLTTDDWKASQGGDRRAFTSSIGAEAMGLGDLRPETLDENYESDDSTIRADRDGNSSIADSTTGSTQDPSLLLAEESGNDSQEHGTLRQLTNIHSLAGDHDSGESGSGESDSEEGDLEVPSCQSGSDDEMPPKSESDTVGNVQEARPHRKSKGKAAIKFDEELAQGNFSQQTRPRGRKGSVHRKDPESSPKRKSIKLMIKFSTETKINESTQNKPASAEENPPSVSTGPSLAVDKSPKMRSEESFNVDDYEIEPATEKPTRYANLHRLVDMFRFSSTTDDFARALKNHFTGDEFPVIVAPEKRFEEIMPRVSPEVLLEIFDASEDEEDFEDRVRNHHHGKNYMITMEDWEYDSGSSGSAELKRGRSVRGPTSVGRRGARRLREDQS</sequence>
<feature type="region of interest" description="Disordered" evidence="1">
    <location>
        <begin position="28"/>
        <end position="268"/>
    </location>
</feature>
<feature type="compositionally biased region" description="Basic and acidic residues" evidence="1">
    <location>
        <begin position="28"/>
        <end position="39"/>
    </location>
</feature>
<evidence type="ECO:0000313" key="2">
    <source>
        <dbReference type="EMBL" id="KAF2229641.1"/>
    </source>
</evidence>
<feature type="compositionally biased region" description="Polar residues" evidence="1">
    <location>
        <begin position="77"/>
        <end position="91"/>
    </location>
</feature>
<keyword evidence="3" id="KW-1185">Reference proteome</keyword>
<evidence type="ECO:0000313" key="3">
    <source>
        <dbReference type="Proteomes" id="UP000800092"/>
    </source>
</evidence>
<protein>
    <submittedName>
        <fullName evidence="2">Uncharacterized protein</fullName>
    </submittedName>
</protein>
<gene>
    <name evidence="2" type="ORF">EV356DRAFT_376446</name>
</gene>
<evidence type="ECO:0000256" key="1">
    <source>
        <dbReference type="SAM" id="MobiDB-lite"/>
    </source>
</evidence>
<dbReference type="AlphaFoldDB" id="A0A6A6GVN5"/>
<accession>A0A6A6GVN5</accession>
<name>A0A6A6GVN5_VIRVR</name>
<dbReference type="OrthoDB" id="10647360at2759"/>
<feature type="region of interest" description="Disordered" evidence="1">
    <location>
        <begin position="373"/>
        <end position="408"/>
    </location>
</feature>
<dbReference type="Proteomes" id="UP000800092">
    <property type="component" value="Unassembled WGS sequence"/>
</dbReference>